<feature type="transmembrane region" description="Helical" evidence="1">
    <location>
        <begin position="46"/>
        <end position="66"/>
    </location>
</feature>
<dbReference type="InParanoid" id="A0A177C7M5"/>
<dbReference type="EMBL" id="KV441554">
    <property type="protein sequence ID" value="OAG03555.1"/>
    <property type="molecule type" value="Genomic_DNA"/>
</dbReference>
<reference evidence="2 3" key="1">
    <citation type="submission" date="2016-05" db="EMBL/GenBank/DDBJ databases">
        <title>Comparative analysis of secretome profiles of manganese(II)-oxidizing ascomycete fungi.</title>
        <authorList>
            <consortium name="DOE Joint Genome Institute"/>
            <person name="Zeiner C.A."/>
            <person name="Purvine S.O."/>
            <person name="Zink E.M."/>
            <person name="Wu S."/>
            <person name="Pasa-Tolic L."/>
            <person name="Chaput D.L."/>
            <person name="Haridas S."/>
            <person name="Grigoriev I.V."/>
            <person name="Santelli C.M."/>
            <person name="Hansel C.M."/>
        </authorList>
    </citation>
    <scope>NUCLEOTIDE SEQUENCE [LARGE SCALE GENOMIC DNA]</scope>
    <source>
        <strain evidence="2 3">AP3s5-JAC2a</strain>
    </source>
</reference>
<proteinExistence type="predicted"/>
<keyword evidence="1" id="KW-1133">Transmembrane helix</keyword>
<dbReference type="AlphaFoldDB" id="A0A177C7M5"/>
<keyword evidence="3" id="KW-1185">Reference proteome</keyword>
<evidence type="ECO:0000313" key="3">
    <source>
        <dbReference type="Proteomes" id="UP000077069"/>
    </source>
</evidence>
<dbReference type="Proteomes" id="UP000077069">
    <property type="component" value="Unassembled WGS sequence"/>
</dbReference>
<evidence type="ECO:0000313" key="2">
    <source>
        <dbReference type="EMBL" id="OAG03555.1"/>
    </source>
</evidence>
<dbReference type="GeneID" id="28771131"/>
<sequence length="138" mass="14843">MGFQPSLRLRSSDPGYTVYRPEGCRARGNARRAGTLAPYLRNQPSAAFSILYCTTFTFTLIFTLTVTPSFAVDSLQLNFPACWLAVLSKVAASATPATARNGLAALRYLVPAAGADSHYSLSRCQHDLALLLSSSHAN</sequence>
<name>A0A177C7M5_9PLEO</name>
<keyword evidence="1" id="KW-0472">Membrane</keyword>
<protein>
    <submittedName>
        <fullName evidence="2">Uncharacterized protein</fullName>
    </submittedName>
</protein>
<gene>
    <name evidence="2" type="ORF">CC84DRAFT_859433</name>
</gene>
<organism evidence="2 3">
    <name type="scientific">Paraphaeosphaeria sporulosa</name>
    <dbReference type="NCBI Taxonomy" id="1460663"/>
    <lineage>
        <taxon>Eukaryota</taxon>
        <taxon>Fungi</taxon>
        <taxon>Dikarya</taxon>
        <taxon>Ascomycota</taxon>
        <taxon>Pezizomycotina</taxon>
        <taxon>Dothideomycetes</taxon>
        <taxon>Pleosporomycetidae</taxon>
        <taxon>Pleosporales</taxon>
        <taxon>Massarineae</taxon>
        <taxon>Didymosphaeriaceae</taxon>
        <taxon>Paraphaeosphaeria</taxon>
    </lineage>
</organism>
<dbReference type="RefSeq" id="XP_018033920.1">
    <property type="nucleotide sequence ID" value="XM_018187645.1"/>
</dbReference>
<keyword evidence="1" id="KW-0812">Transmembrane</keyword>
<accession>A0A177C7M5</accession>
<evidence type="ECO:0000256" key="1">
    <source>
        <dbReference type="SAM" id="Phobius"/>
    </source>
</evidence>